<evidence type="ECO:0000256" key="7">
    <source>
        <dbReference type="SAM" id="MobiDB-lite"/>
    </source>
</evidence>
<keyword evidence="12" id="KW-1185">Reference proteome</keyword>
<dbReference type="EMBL" id="RIBY02001334">
    <property type="protein sequence ID" value="KAH9829791.1"/>
    <property type="molecule type" value="Genomic_DNA"/>
</dbReference>
<evidence type="ECO:0000259" key="10">
    <source>
        <dbReference type="PROSITE" id="PS51212"/>
    </source>
</evidence>
<keyword evidence="3 9" id="KW-0732">Signal</keyword>
<feature type="region of interest" description="Disordered" evidence="7">
    <location>
        <begin position="255"/>
        <end position="314"/>
    </location>
</feature>
<dbReference type="PANTHER" id="PTHR24269">
    <property type="entry name" value="KREMEN PROTEIN"/>
    <property type="match status" value="1"/>
</dbReference>
<name>A0A9W7W3V0_9PEZI</name>
<dbReference type="Pfam" id="PF01822">
    <property type="entry name" value="WSC"/>
    <property type="match status" value="1"/>
</dbReference>
<feature type="region of interest" description="Disordered" evidence="7">
    <location>
        <begin position="152"/>
        <end position="183"/>
    </location>
</feature>
<evidence type="ECO:0000313" key="12">
    <source>
        <dbReference type="Proteomes" id="UP001138500"/>
    </source>
</evidence>
<dbReference type="Proteomes" id="UP001138500">
    <property type="component" value="Unassembled WGS sequence"/>
</dbReference>
<evidence type="ECO:0000256" key="4">
    <source>
        <dbReference type="ARBA" id="ARBA00022989"/>
    </source>
</evidence>
<keyword evidence="5 8" id="KW-0472">Membrane</keyword>
<dbReference type="PROSITE" id="PS51212">
    <property type="entry name" value="WSC"/>
    <property type="match status" value="1"/>
</dbReference>
<evidence type="ECO:0000256" key="1">
    <source>
        <dbReference type="ARBA" id="ARBA00004167"/>
    </source>
</evidence>
<dbReference type="GO" id="GO:0005886">
    <property type="term" value="C:plasma membrane"/>
    <property type="evidence" value="ECO:0007669"/>
    <property type="project" value="TreeGrafter"/>
</dbReference>
<feature type="chain" id="PRO_5040797164" evidence="9">
    <location>
        <begin position="29"/>
        <end position="314"/>
    </location>
</feature>
<evidence type="ECO:0000256" key="5">
    <source>
        <dbReference type="ARBA" id="ARBA00023136"/>
    </source>
</evidence>
<dbReference type="PANTHER" id="PTHR24269:SF23">
    <property type="entry name" value="PLASMA MEMBRANE SENSOR TRANSDUCER (EUROFUNG)"/>
    <property type="match status" value="1"/>
</dbReference>
<reference evidence="11 12" key="1">
    <citation type="journal article" date="2018" name="IMA Fungus">
        <title>IMA Genome-F 10: Nine draft genome sequences of Claviceps purpurea s.lat., including C. arundinis, C. humidiphila, and C. cf. spartinae, pseudomolecules for the pitch canker pathogen Fusarium circinatum, draft genome of Davidsoniella eucalypti, Grosmannia galeiformis, Quambalaria eucalypti, and Teratosphaeria destructans.</title>
        <authorList>
            <person name="Wingfield B.D."/>
            <person name="Liu M."/>
            <person name="Nguyen H.D."/>
            <person name="Lane F.A."/>
            <person name="Morgan S.W."/>
            <person name="De Vos L."/>
            <person name="Wilken P.M."/>
            <person name="Duong T.A."/>
            <person name="Aylward J."/>
            <person name="Coetzee M.P."/>
            <person name="Dadej K."/>
            <person name="De Beer Z.W."/>
            <person name="Findlay W."/>
            <person name="Havenga M."/>
            <person name="Kolarik M."/>
            <person name="Menzies J.G."/>
            <person name="Naidoo K."/>
            <person name="Pochopski O."/>
            <person name="Shoukouhi P."/>
            <person name="Santana Q.C."/>
            <person name="Seifert K.A."/>
            <person name="Soal N."/>
            <person name="Steenkamp E.T."/>
            <person name="Tatham C.T."/>
            <person name="van der Nest M.A."/>
            <person name="Wingfield M.J."/>
        </authorList>
    </citation>
    <scope>NUCLEOTIDE SEQUENCE [LARGE SCALE GENOMIC DNA]</scope>
    <source>
        <strain evidence="11">CMW44962</strain>
    </source>
</reference>
<evidence type="ECO:0000256" key="3">
    <source>
        <dbReference type="ARBA" id="ARBA00022729"/>
    </source>
</evidence>
<comment type="caution">
    <text evidence="11">The sequence shown here is derived from an EMBL/GenBank/DDBJ whole genome shotgun (WGS) entry which is preliminary data.</text>
</comment>
<keyword evidence="6" id="KW-0325">Glycoprotein</keyword>
<evidence type="ECO:0000313" key="11">
    <source>
        <dbReference type="EMBL" id="KAH9829791.1"/>
    </source>
</evidence>
<evidence type="ECO:0000256" key="8">
    <source>
        <dbReference type="SAM" id="Phobius"/>
    </source>
</evidence>
<dbReference type="InterPro" id="IPR002889">
    <property type="entry name" value="WSC_carb-bd"/>
</dbReference>
<dbReference type="InterPro" id="IPR051836">
    <property type="entry name" value="Kremen_rcpt"/>
</dbReference>
<protein>
    <submittedName>
        <fullName evidence="11">Cell wall integrity and stress response component 1-like</fullName>
    </submittedName>
</protein>
<keyword evidence="2 8" id="KW-0812">Transmembrane</keyword>
<reference evidence="11 12" key="2">
    <citation type="journal article" date="2021" name="Curr. Genet.">
        <title>Genetic response to nitrogen starvation in the aggressive Eucalyptus foliar pathogen Teratosphaeria destructans.</title>
        <authorList>
            <person name="Havenga M."/>
            <person name="Wingfield B.D."/>
            <person name="Wingfield M.J."/>
            <person name="Dreyer L.L."/>
            <person name="Roets F."/>
            <person name="Aylward J."/>
        </authorList>
    </citation>
    <scope>NUCLEOTIDE SEQUENCE [LARGE SCALE GENOMIC DNA]</scope>
    <source>
        <strain evidence="11">CMW44962</strain>
    </source>
</reference>
<dbReference type="OrthoDB" id="2019572at2759"/>
<dbReference type="AlphaFoldDB" id="A0A9W7W3V0"/>
<comment type="subcellular location">
    <subcellularLocation>
        <location evidence="1">Membrane</location>
        <topology evidence="1">Single-pass membrane protein</topology>
    </subcellularLocation>
</comment>
<evidence type="ECO:0000256" key="6">
    <source>
        <dbReference type="ARBA" id="ARBA00023180"/>
    </source>
</evidence>
<proteinExistence type="predicted"/>
<feature type="domain" description="WSC" evidence="10">
    <location>
        <begin position="47"/>
        <end position="136"/>
    </location>
</feature>
<feature type="transmembrane region" description="Helical" evidence="8">
    <location>
        <begin position="221"/>
        <end position="245"/>
    </location>
</feature>
<evidence type="ECO:0000256" key="9">
    <source>
        <dbReference type="SAM" id="SignalP"/>
    </source>
</evidence>
<feature type="signal peptide" evidence="9">
    <location>
        <begin position="1"/>
        <end position="28"/>
    </location>
</feature>
<accession>A0A9W7W3V0</accession>
<dbReference type="SMART" id="SM00321">
    <property type="entry name" value="WSC"/>
    <property type="match status" value="1"/>
</dbReference>
<sequence length="314" mass="32011">MPSKPRSSYAAFALSALSLTGAVASAHAHGVSPLDRKMGTMNKKRAALSYSGCYSSSDGLSSVGSYTYQSSGYCQQQCAGKNQAVLGLTKGSDCWCGESLPEASSKVDDSKCNTPCTGYGQDECGGTNYWSVYLTGTESDVSNYGGSASSSSAAASTATPTSSSTTTAATPSTSTSTSAPSTVITSVSPGTTIIVTQPAHATATASATPTKSSKSGGSNTAGIAAGAVVGVMAAAAIIAAIFFWIRHKKKQEADAGYRPGQDYKGGELRPPPTAYSQMSDARLDPEAGRRNSSGSIADDQDYSRRILRVANPSD</sequence>
<keyword evidence="4 8" id="KW-1133">Transmembrane helix</keyword>
<evidence type="ECO:0000256" key="2">
    <source>
        <dbReference type="ARBA" id="ARBA00022692"/>
    </source>
</evidence>
<organism evidence="11 12">
    <name type="scientific">Teratosphaeria destructans</name>
    <dbReference type="NCBI Taxonomy" id="418781"/>
    <lineage>
        <taxon>Eukaryota</taxon>
        <taxon>Fungi</taxon>
        <taxon>Dikarya</taxon>
        <taxon>Ascomycota</taxon>
        <taxon>Pezizomycotina</taxon>
        <taxon>Dothideomycetes</taxon>
        <taxon>Dothideomycetidae</taxon>
        <taxon>Mycosphaerellales</taxon>
        <taxon>Teratosphaeriaceae</taxon>
        <taxon>Teratosphaeria</taxon>
    </lineage>
</organism>
<gene>
    <name evidence="11" type="ORF">Tdes44962_MAKER02269</name>
</gene>
<feature type="compositionally biased region" description="Low complexity" evidence="7">
    <location>
        <begin position="152"/>
        <end position="182"/>
    </location>
</feature>